<dbReference type="GO" id="GO:0033609">
    <property type="term" value="P:oxalate metabolic process"/>
    <property type="evidence" value="ECO:0007669"/>
    <property type="project" value="InterPro"/>
</dbReference>
<dbReference type="SMART" id="SM00835">
    <property type="entry name" value="Cupin_1"/>
    <property type="match status" value="2"/>
</dbReference>
<organism evidence="6">
    <name type="scientific">Candidatus Pantoea edessiphila</name>
    <dbReference type="NCBI Taxonomy" id="2044610"/>
    <lineage>
        <taxon>Bacteria</taxon>
        <taxon>Pseudomonadati</taxon>
        <taxon>Pseudomonadota</taxon>
        <taxon>Gammaproteobacteria</taxon>
        <taxon>Enterobacterales</taxon>
        <taxon>Erwiniaceae</taxon>
        <taxon>Pantoea</taxon>
    </lineage>
</organism>
<dbReference type="GO" id="GO:0046872">
    <property type="term" value="F:metal ion binding"/>
    <property type="evidence" value="ECO:0007669"/>
    <property type="project" value="UniProtKB-KW"/>
</dbReference>
<feature type="binding site" evidence="3">
    <location>
        <position position="167"/>
    </location>
    <ligand>
        <name>Mn(2+)</name>
        <dbReference type="ChEBI" id="CHEBI:29035"/>
        <label>1</label>
    </ligand>
</feature>
<keyword evidence="4" id="KW-0732">Signal</keyword>
<feature type="domain" description="Cupin type-1" evidence="5">
    <location>
        <begin position="73"/>
        <end position="220"/>
    </location>
</feature>
<keyword evidence="6" id="KW-0614">Plasmid</keyword>
<evidence type="ECO:0000256" key="1">
    <source>
        <dbReference type="ARBA" id="ARBA00022723"/>
    </source>
</evidence>
<dbReference type="CDD" id="cd20304">
    <property type="entry name" value="cupin_OxDC_N"/>
    <property type="match status" value="1"/>
</dbReference>
<evidence type="ECO:0000313" key="6">
    <source>
        <dbReference type="EMBL" id="PPI87636.1"/>
    </source>
</evidence>
<dbReference type="InterPro" id="IPR014710">
    <property type="entry name" value="RmlC-like_jellyroll"/>
</dbReference>
<protein>
    <submittedName>
        <fullName evidence="6">Oxalate decarboxylase</fullName>
    </submittedName>
</protein>
<feature type="binding site" evidence="3">
    <location>
        <position position="347"/>
    </location>
    <ligand>
        <name>Mn(2+)</name>
        <dbReference type="ChEBI" id="CHEBI:29035"/>
        <label>2</label>
    </ligand>
</feature>
<evidence type="ECO:0000256" key="2">
    <source>
        <dbReference type="PIRSR" id="PIRSR617774-1"/>
    </source>
</evidence>
<dbReference type="SUPFAM" id="SSF51182">
    <property type="entry name" value="RmlC-like cupins"/>
    <property type="match status" value="1"/>
</dbReference>
<keyword evidence="1 3" id="KW-0479">Metal-binding</keyword>
<dbReference type="Pfam" id="PF00190">
    <property type="entry name" value="Cupin_1"/>
    <property type="match status" value="2"/>
</dbReference>
<gene>
    <name evidence="6" type="ORF">CRV12_03685</name>
</gene>
<feature type="binding site" evidence="3">
    <location>
        <position position="308"/>
    </location>
    <ligand>
        <name>Mn(2+)</name>
        <dbReference type="ChEBI" id="CHEBI:29035"/>
        <label>2</label>
    </ligand>
</feature>
<dbReference type="Proteomes" id="UP000296153">
    <property type="component" value="Plasmid pSOE1"/>
</dbReference>
<dbReference type="Gene3D" id="2.60.120.10">
    <property type="entry name" value="Jelly Rolls"/>
    <property type="match status" value="2"/>
</dbReference>
<feature type="binding site" evidence="3">
    <location>
        <position position="303"/>
    </location>
    <ligand>
        <name>Mn(2+)</name>
        <dbReference type="ChEBI" id="CHEBI:29035"/>
        <label>2</label>
    </ligand>
</feature>
<dbReference type="AlphaFoldDB" id="A0A2P5SZ88"/>
<dbReference type="EMBL" id="PDKT01000009">
    <property type="protein sequence ID" value="PPI87636.1"/>
    <property type="molecule type" value="Genomic_DNA"/>
</dbReference>
<reference evidence="6" key="1">
    <citation type="journal article" date="2018" name="Genome Biol. Evol.">
        <title>Cladogenesis and Genomic Streamlining in Extracellular Endosymbionts of Tropical Stink Bugs.</title>
        <authorList>
            <person name="Otero-Bravo A."/>
            <person name="Goffredi S."/>
            <person name="Sabree Z.L."/>
        </authorList>
    </citation>
    <scope>NUCLEOTIDE SEQUENCE [LARGE SCALE GENOMIC DNA]</scope>
    <source>
        <strain evidence="6">SoEE</strain>
        <plasmid evidence="6">pSOE1</plasmid>
    </source>
</reference>
<feature type="active site" description="Proton donor" evidence="2">
    <location>
        <position position="361"/>
    </location>
</feature>
<dbReference type="OrthoDB" id="1973590at2"/>
<dbReference type="CDD" id="cd20305">
    <property type="entry name" value="cupin_OxDC_C"/>
    <property type="match status" value="1"/>
</dbReference>
<geneLocation type="plasmid" evidence="6">
    <name>pSOE1</name>
</geneLocation>
<dbReference type="NCBIfam" id="TIGR03404">
    <property type="entry name" value="bicupin_oxalic"/>
    <property type="match status" value="1"/>
</dbReference>
<feature type="binding site" evidence="3">
    <location>
        <position position="122"/>
    </location>
    <ligand>
        <name>Mn(2+)</name>
        <dbReference type="ChEBI" id="CHEBI:29035"/>
        <label>1</label>
    </ligand>
</feature>
<accession>A0A2P5SZ88</accession>
<sequence length="408" mass="46384">MSKISRRNFMTFALGSTLALATTKVYSHNLSIRNYISQYRNKYKDDPGPKDIIREKENPDIINPPITDSGTLPNLRYSFSDAHIKRSTGGWTRQITQRELSIATTIAGVNMRLNAGGIRELHWHKESEWGYMIYGNARVTALDSEGNWFIDDLEIGDLWYFPPGIPHSIQGIGLNGCEFLLAFDNGFFDEESTFLLSDWFQHIPSEILAKNFNVPTSTFNTLPSPNDRYIFSGYINNSVSANFITKSKKSNNIFTYKMLSQKSIKASAGTVRIVDSSSFSISKNIAAALIEIEPGGIRELHWHPNNDEWQYYLEGEGRMGVFASSGQARTFNYRAGDVGYVPFAMGHYIENTGTNNMRFLELFKSSYYADISLNQWLANTPDELLRQHLNLNKKFMCSLSFKKDPVIR</sequence>
<dbReference type="PANTHER" id="PTHR35848">
    <property type="entry name" value="OXALATE-BINDING PROTEIN"/>
    <property type="match status" value="1"/>
</dbReference>
<feature type="binding site" evidence="3">
    <location>
        <position position="128"/>
    </location>
    <ligand>
        <name>Mn(2+)</name>
        <dbReference type="ChEBI" id="CHEBI:29035"/>
        <label>1</label>
    </ligand>
</feature>
<feature type="binding site" evidence="3">
    <location>
        <position position="124"/>
    </location>
    <ligand>
        <name>Mn(2+)</name>
        <dbReference type="ChEBI" id="CHEBI:29035"/>
        <label>1</label>
    </ligand>
</feature>
<dbReference type="InterPro" id="IPR017774">
    <property type="entry name" value="Bicupin_oxalate_deCO2ase/Oxase"/>
</dbReference>
<evidence type="ECO:0000259" key="5">
    <source>
        <dbReference type="SMART" id="SM00835"/>
    </source>
</evidence>
<evidence type="ECO:0000256" key="3">
    <source>
        <dbReference type="PIRSR" id="PIRSR617774-2"/>
    </source>
</evidence>
<proteinExistence type="predicted"/>
<keyword evidence="3" id="KW-0464">Manganese</keyword>
<dbReference type="PANTHER" id="PTHR35848:SF9">
    <property type="entry name" value="SLL1358 PROTEIN"/>
    <property type="match status" value="1"/>
</dbReference>
<name>A0A2P5SZ88_9GAMM</name>
<dbReference type="InterPro" id="IPR011051">
    <property type="entry name" value="RmlC_Cupin_sf"/>
</dbReference>
<feature type="signal peptide" evidence="4">
    <location>
        <begin position="1"/>
        <end position="21"/>
    </location>
</feature>
<evidence type="ECO:0000256" key="4">
    <source>
        <dbReference type="SAM" id="SignalP"/>
    </source>
</evidence>
<feature type="binding site" evidence="3">
    <location>
        <position position="301"/>
    </location>
    <ligand>
        <name>Mn(2+)</name>
        <dbReference type="ChEBI" id="CHEBI:29035"/>
        <label>2</label>
    </ligand>
</feature>
<comment type="caution">
    <text evidence="6">The sequence shown here is derived from an EMBL/GenBank/DDBJ whole genome shotgun (WGS) entry which is preliminary data.</text>
</comment>
<dbReference type="RefSeq" id="WP_136130614.1">
    <property type="nucleotide sequence ID" value="NZ_CM009561.1"/>
</dbReference>
<dbReference type="InterPro" id="IPR006045">
    <property type="entry name" value="Cupin_1"/>
</dbReference>
<feature type="domain" description="Cupin type-1" evidence="5">
    <location>
        <begin position="256"/>
        <end position="397"/>
    </location>
</feature>
<dbReference type="InterPro" id="IPR051610">
    <property type="entry name" value="GPI/OXD"/>
</dbReference>
<comment type="cofactor">
    <cofactor evidence="3">
        <name>Mn(2+)</name>
        <dbReference type="ChEBI" id="CHEBI:29035"/>
    </cofactor>
    <text evidence="3">Binds 2 manganese ions per subunit.</text>
</comment>
<feature type="chain" id="PRO_5015141779" evidence="4">
    <location>
        <begin position="22"/>
        <end position="408"/>
    </location>
</feature>